<comment type="caution">
    <text evidence="1">The sequence shown here is derived from an EMBL/GenBank/DDBJ whole genome shotgun (WGS) entry which is preliminary data.</text>
</comment>
<organism evidence="1 2">
    <name type="scientific">Goodea atripinnis</name>
    <dbReference type="NCBI Taxonomy" id="208336"/>
    <lineage>
        <taxon>Eukaryota</taxon>
        <taxon>Metazoa</taxon>
        <taxon>Chordata</taxon>
        <taxon>Craniata</taxon>
        <taxon>Vertebrata</taxon>
        <taxon>Euteleostomi</taxon>
        <taxon>Actinopterygii</taxon>
        <taxon>Neopterygii</taxon>
        <taxon>Teleostei</taxon>
        <taxon>Neoteleostei</taxon>
        <taxon>Acanthomorphata</taxon>
        <taxon>Ovalentaria</taxon>
        <taxon>Atherinomorphae</taxon>
        <taxon>Cyprinodontiformes</taxon>
        <taxon>Goodeidae</taxon>
        <taxon>Goodea</taxon>
    </lineage>
</organism>
<keyword evidence="2" id="KW-1185">Reference proteome</keyword>
<dbReference type="Proteomes" id="UP001476798">
    <property type="component" value="Unassembled WGS sequence"/>
</dbReference>
<evidence type="ECO:0000313" key="1">
    <source>
        <dbReference type="EMBL" id="MEQ2164868.1"/>
    </source>
</evidence>
<accession>A0ABV0N0H5</accession>
<protein>
    <submittedName>
        <fullName evidence="1">Uncharacterized protein</fullName>
    </submittedName>
</protein>
<reference evidence="1 2" key="1">
    <citation type="submission" date="2021-06" db="EMBL/GenBank/DDBJ databases">
        <authorList>
            <person name="Palmer J.M."/>
        </authorList>
    </citation>
    <scope>NUCLEOTIDE SEQUENCE [LARGE SCALE GENOMIC DNA]</scope>
    <source>
        <strain evidence="1 2">GA_2019</strain>
        <tissue evidence="1">Muscle</tissue>
    </source>
</reference>
<proteinExistence type="predicted"/>
<name>A0ABV0N0H5_9TELE</name>
<evidence type="ECO:0000313" key="2">
    <source>
        <dbReference type="Proteomes" id="UP001476798"/>
    </source>
</evidence>
<sequence length="150" mass="16228">MPRCACPLRGRSGSMCVEAHYLATDAAAGRAEKKEDIPWISKKQRFIEVNCRLNIPPSTIDEERATKLQTHSVGPVGEIYEFRVEDFTPGGGKQVNSPSLSQVTLLSGLYGESSCPFSSCPAVQSGWRFGFGSGGAGHGVEQKLGLKDFY</sequence>
<dbReference type="EMBL" id="JAHRIO010020666">
    <property type="protein sequence ID" value="MEQ2164868.1"/>
    <property type="molecule type" value="Genomic_DNA"/>
</dbReference>
<gene>
    <name evidence="1" type="ORF">GOODEAATRI_011139</name>
</gene>